<sequence>MGKKKIRDQFEVVFKVGDEQEIKKMLEKNPWLLDEVSSDMDVGMSEQNQIIAALGVMEDELGGPVPIDEIVFSLRVDFNIRKTEDEVLTLLKNVEDLNLVKRESNGWSLSESGEKVCDDFLNKSLQWDEKL</sequence>
<dbReference type="EMBL" id="LAZR01001400">
    <property type="protein sequence ID" value="KKN45273.1"/>
    <property type="molecule type" value="Genomic_DNA"/>
</dbReference>
<reference evidence="1" key="1">
    <citation type="journal article" date="2015" name="Nature">
        <title>Complex archaea that bridge the gap between prokaryotes and eukaryotes.</title>
        <authorList>
            <person name="Spang A."/>
            <person name="Saw J.H."/>
            <person name="Jorgensen S.L."/>
            <person name="Zaremba-Niedzwiedzka K."/>
            <person name="Martijn J."/>
            <person name="Lind A.E."/>
            <person name="van Eijk R."/>
            <person name="Schleper C."/>
            <person name="Guy L."/>
            <person name="Ettema T.J."/>
        </authorList>
    </citation>
    <scope>NUCLEOTIDE SEQUENCE</scope>
</reference>
<name>A0A0F9TV97_9ZZZZ</name>
<accession>A0A0F9TV97</accession>
<protein>
    <submittedName>
        <fullName evidence="1">Uncharacterized protein</fullName>
    </submittedName>
</protein>
<gene>
    <name evidence="1" type="ORF">LCGC14_0684800</name>
</gene>
<evidence type="ECO:0000313" key="1">
    <source>
        <dbReference type="EMBL" id="KKN45273.1"/>
    </source>
</evidence>
<proteinExistence type="predicted"/>
<dbReference type="AlphaFoldDB" id="A0A0F9TV97"/>
<comment type="caution">
    <text evidence="1">The sequence shown here is derived from an EMBL/GenBank/DDBJ whole genome shotgun (WGS) entry which is preliminary data.</text>
</comment>
<organism evidence="1">
    <name type="scientific">marine sediment metagenome</name>
    <dbReference type="NCBI Taxonomy" id="412755"/>
    <lineage>
        <taxon>unclassified sequences</taxon>
        <taxon>metagenomes</taxon>
        <taxon>ecological metagenomes</taxon>
    </lineage>
</organism>